<keyword evidence="2" id="KW-0812">Transmembrane</keyword>
<feature type="transmembrane region" description="Helical" evidence="2">
    <location>
        <begin position="117"/>
        <end position="146"/>
    </location>
</feature>
<dbReference type="EMBL" id="HBIB01016213">
    <property type="protein sequence ID" value="CAE0248339.1"/>
    <property type="molecule type" value="Transcribed_RNA"/>
</dbReference>
<dbReference type="AlphaFoldDB" id="A0A7S3D6N2"/>
<gene>
    <name evidence="3" type="ORF">PBIL07802_LOCUS10535</name>
</gene>
<evidence type="ECO:0008006" key="4">
    <source>
        <dbReference type="Google" id="ProtNLM"/>
    </source>
</evidence>
<dbReference type="InterPro" id="IPR026721">
    <property type="entry name" value="TMEM18"/>
</dbReference>
<keyword evidence="2" id="KW-1133">Transmembrane helix</keyword>
<sequence>MEYFFDMKDAPTLKELFPFLDAFSSVSAEAEMRKMYDGAMGFYHAVTWTEPFIVGLGLFHIFVLIVAILIRKSVAGRLILFVVLQALVYFSETFNSYGAAHWEEFATQNYFDKQGFFAVVLFCGPLVMIGFLILALSLCEAAGLLVQVKAKQIRAEKKKEAAQAKEMSDGQQGKKGKKKAKSD</sequence>
<reference evidence="3" key="1">
    <citation type="submission" date="2021-01" db="EMBL/GenBank/DDBJ databases">
        <authorList>
            <person name="Corre E."/>
            <person name="Pelletier E."/>
            <person name="Niang G."/>
            <person name="Scheremetjew M."/>
            <person name="Finn R."/>
            <person name="Kale V."/>
            <person name="Holt S."/>
            <person name="Cochrane G."/>
            <person name="Meng A."/>
            <person name="Brown T."/>
            <person name="Cohen L."/>
        </authorList>
    </citation>
    <scope>NUCLEOTIDE SEQUENCE</scope>
    <source>
        <strain evidence="3">NIES-2562</strain>
    </source>
</reference>
<evidence type="ECO:0000256" key="2">
    <source>
        <dbReference type="SAM" id="Phobius"/>
    </source>
</evidence>
<dbReference type="Pfam" id="PF14770">
    <property type="entry name" value="TMEM18"/>
    <property type="match status" value="1"/>
</dbReference>
<feature type="transmembrane region" description="Helical" evidence="2">
    <location>
        <begin position="78"/>
        <end position="97"/>
    </location>
</feature>
<feature type="compositionally biased region" description="Basic residues" evidence="1">
    <location>
        <begin position="174"/>
        <end position="183"/>
    </location>
</feature>
<keyword evidence="2" id="KW-0472">Membrane</keyword>
<organism evidence="3">
    <name type="scientific">Palpitomonas bilix</name>
    <dbReference type="NCBI Taxonomy" id="652834"/>
    <lineage>
        <taxon>Eukaryota</taxon>
        <taxon>Eukaryota incertae sedis</taxon>
    </lineage>
</organism>
<protein>
    <recommendedName>
        <fullName evidence="4">Transmembrane protein 18</fullName>
    </recommendedName>
</protein>
<proteinExistence type="predicted"/>
<feature type="region of interest" description="Disordered" evidence="1">
    <location>
        <begin position="161"/>
        <end position="183"/>
    </location>
</feature>
<feature type="transmembrane region" description="Helical" evidence="2">
    <location>
        <begin position="52"/>
        <end position="71"/>
    </location>
</feature>
<evidence type="ECO:0000313" key="3">
    <source>
        <dbReference type="EMBL" id="CAE0248339.1"/>
    </source>
</evidence>
<accession>A0A7S3D6N2</accession>
<evidence type="ECO:0000256" key="1">
    <source>
        <dbReference type="SAM" id="MobiDB-lite"/>
    </source>
</evidence>
<name>A0A7S3D6N2_9EUKA</name>